<keyword evidence="9" id="KW-1185">Reference proteome</keyword>
<dbReference type="Gene3D" id="2.60.40.1180">
    <property type="entry name" value="Golgi alpha-mannosidase II"/>
    <property type="match status" value="1"/>
</dbReference>
<dbReference type="GO" id="GO:0016020">
    <property type="term" value="C:membrane"/>
    <property type="evidence" value="ECO:0007669"/>
    <property type="project" value="GOC"/>
</dbReference>
<comment type="caution">
    <text evidence="8">The sequence shown here is derived from an EMBL/GenBank/DDBJ whole genome shotgun (WGS) entry which is preliminary data.</text>
</comment>
<evidence type="ECO:0000313" key="8">
    <source>
        <dbReference type="EMBL" id="TCK72626.1"/>
    </source>
</evidence>
<evidence type="ECO:0000259" key="6">
    <source>
        <dbReference type="Pfam" id="PF02055"/>
    </source>
</evidence>
<evidence type="ECO:0000256" key="1">
    <source>
        <dbReference type="ARBA" id="ARBA00005382"/>
    </source>
</evidence>
<dbReference type="PANTHER" id="PTHR11069:SF23">
    <property type="entry name" value="LYSOSOMAL ACID GLUCOSYLCERAMIDASE"/>
    <property type="match status" value="1"/>
</dbReference>
<dbReference type="PANTHER" id="PTHR11069">
    <property type="entry name" value="GLUCOSYLCERAMIDASE"/>
    <property type="match status" value="1"/>
</dbReference>
<dbReference type="Pfam" id="PF17189">
    <property type="entry name" value="Glyco_hydro_30C"/>
    <property type="match status" value="1"/>
</dbReference>
<dbReference type="RefSeq" id="WP_131996209.1">
    <property type="nucleotide sequence ID" value="NZ_SMGK01000003.1"/>
</dbReference>
<evidence type="ECO:0000259" key="7">
    <source>
        <dbReference type="Pfam" id="PF17189"/>
    </source>
</evidence>
<dbReference type="InterPro" id="IPR001139">
    <property type="entry name" value="Glyco_hydro_30"/>
</dbReference>
<feature type="chain" id="PRO_5020383321" evidence="5">
    <location>
        <begin position="27"/>
        <end position="468"/>
    </location>
</feature>
<dbReference type="InterPro" id="IPR033452">
    <property type="entry name" value="GH30_C"/>
</dbReference>
<keyword evidence="4" id="KW-0326">Glycosidase</keyword>
<evidence type="ECO:0000256" key="2">
    <source>
        <dbReference type="ARBA" id="ARBA00022729"/>
    </source>
</evidence>
<evidence type="ECO:0000256" key="5">
    <source>
        <dbReference type="SAM" id="SignalP"/>
    </source>
</evidence>
<name>A0A4R1L3K1_9BACT</name>
<dbReference type="GO" id="GO:0004348">
    <property type="term" value="F:glucosylceramidase activity"/>
    <property type="evidence" value="ECO:0007669"/>
    <property type="project" value="InterPro"/>
</dbReference>
<dbReference type="Gene3D" id="3.20.20.80">
    <property type="entry name" value="Glycosidases"/>
    <property type="match status" value="1"/>
</dbReference>
<evidence type="ECO:0000313" key="9">
    <source>
        <dbReference type="Proteomes" id="UP000295210"/>
    </source>
</evidence>
<evidence type="ECO:0000256" key="4">
    <source>
        <dbReference type="RuleBase" id="RU361188"/>
    </source>
</evidence>
<keyword evidence="3 4" id="KW-0378">Hydrolase</keyword>
<evidence type="ECO:0000256" key="3">
    <source>
        <dbReference type="ARBA" id="ARBA00022801"/>
    </source>
</evidence>
<sequence length="468" mass="50428">MHFKFARPLITFASFAFALLPGAAHAGKVSEWLTTSDGSALLAPQAKIHFSRSADAGAVINVEDGQKFQTIDGFGYALTGGSAQLLMKMDSASRAKILHELFAPKGNGIEVSYLRLTVGSSDMNERVYSYDDLPPGETDPTLAKFSLAPDEADVIPVVKQILAINPKMKLLASPWSPPTWMKTNDNAKGGELKPEYYPAYAQYWVKYLTGMKQAGIKIDALTVQNEPLNPKNTPSMFMPAADEGRFIREDLGPALEKAGLETKIILYDHNCDRPDYPLSILQDPGASKYVDGSGFHLYEGTIDALTKVHDAFPAKNLYFTEQMVIDSGDTASKNIAGPVSRIVIGATRNWSRNVLLWNLAADPQNGPHTNNGGCPVCQGAITLDGNKVGRNRAYYTLAHASKFVGPGSVRVGSNEPGSLENVAFKTARGKSVLIVANSGASPQAFRVQSHGRSFATSLPAGAVATYVW</sequence>
<dbReference type="InterPro" id="IPR017853">
    <property type="entry name" value="GH"/>
</dbReference>
<organism evidence="8 9">
    <name type="scientific">Acidipila rosea</name>
    <dbReference type="NCBI Taxonomy" id="768535"/>
    <lineage>
        <taxon>Bacteria</taxon>
        <taxon>Pseudomonadati</taxon>
        <taxon>Acidobacteriota</taxon>
        <taxon>Terriglobia</taxon>
        <taxon>Terriglobales</taxon>
        <taxon>Acidobacteriaceae</taxon>
        <taxon>Acidipila</taxon>
    </lineage>
</organism>
<dbReference type="OrthoDB" id="9806701at2"/>
<proteinExistence type="inferred from homology"/>
<dbReference type="GO" id="GO:0006680">
    <property type="term" value="P:glucosylceramide catabolic process"/>
    <property type="evidence" value="ECO:0007669"/>
    <property type="project" value="TreeGrafter"/>
</dbReference>
<dbReference type="InterPro" id="IPR013780">
    <property type="entry name" value="Glyco_hydro_b"/>
</dbReference>
<feature type="signal peptide" evidence="5">
    <location>
        <begin position="1"/>
        <end position="26"/>
    </location>
</feature>
<dbReference type="AlphaFoldDB" id="A0A4R1L3K1"/>
<dbReference type="Pfam" id="PF02055">
    <property type="entry name" value="Glyco_hydro_30"/>
    <property type="match status" value="1"/>
</dbReference>
<dbReference type="EMBL" id="SMGK01000003">
    <property type="protein sequence ID" value="TCK72626.1"/>
    <property type="molecule type" value="Genomic_DNA"/>
</dbReference>
<dbReference type="Proteomes" id="UP000295210">
    <property type="component" value="Unassembled WGS sequence"/>
</dbReference>
<dbReference type="InterPro" id="IPR033453">
    <property type="entry name" value="Glyco_hydro_30_TIM-barrel"/>
</dbReference>
<protein>
    <submittedName>
        <fullName evidence="8">Glucosylceramidase</fullName>
    </submittedName>
</protein>
<gene>
    <name evidence="8" type="ORF">C7378_2211</name>
</gene>
<comment type="similarity">
    <text evidence="1 4">Belongs to the glycosyl hydrolase 30 family.</text>
</comment>
<dbReference type="SUPFAM" id="SSF51445">
    <property type="entry name" value="(Trans)glycosidases"/>
    <property type="match status" value="1"/>
</dbReference>
<accession>A0A4R1L3K1</accession>
<reference evidence="8 9" key="1">
    <citation type="submission" date="2019-03" db="EMBL/GenBank/DDBJ databases">
        <title>Genomic Encyclopedia of Type Strains, Phase IV (KMG-IV): sequencing the most valuable type-strain genomes for metagenomic binning, comparative biology and taxonomic classification.</title>
        <authorList>
            <person name="Goeker M."/>
        </authorList>
    </citation>
    <scope>NUCLEOTIDE SEQUENCE [LARGE SCALE GENOMIC DNA]</scope>
    <source>
        <strain evidence="8 9">DSM 103428</strain>
    </source>
</reference>
<feature type="domain" description="Glycosyl hydrolase family 30 beta sandwich" evidence="7">
    <location>
        <begin position="407"/>
        <end position="466"/>
    </location>
</feature>
<feature type="domain" description="Glycosyl hydrolase family 30 TIM-barrel" evidence="6">
    <location>
        <begin position="71"/>
        <end position="404"/>
    </location>
</feature>
<keyword evidence="2 5" id="KW-0732">Signal</keyword>